<keyword evidence="4" id="KW-1185">Reference proteome</keyword>
<dbReference type="Proteomes" id="UP000701801">
    <property type="component" value="Unassembled WGS sequence"/>
</dbReference>
<dbReference type="PANTHER" id="PTHR42024:SF1">
    <property type="entry name" value="AMINO ACID PERMEASE_ SLC12A DOMAIN-CONTAINING PROTEIN"/>
    <property type="match status" value="1"/>
</dbReference>
<feature type="transmembrane region" description="Helical" evidence="2">
    <location>
        <begin position="236"/>
        <end position="262"/>
    </location>
</feature>
<feature type="transmembrane region" description="Helical" evidence="2">
    <location>
        <begin position="46"/>
        <end position="69"/>
    </location>
</feature>
<reference evidence="3" key="1">
    <citation type="submission" date="2021-07" db="EMBL/GenBank/DDBJ databases">
        <authorList>
            <person name="Durling M."/>
        </authorList>
    </citation>
    <scope>NUCLEOTIDE SEQUENCE</scope>
</reference>
<keyword evidence="2" id="KW-0472">Membrane</keyword>
<feature type="transmembrane region" description="Helical" evidence="2">
    <location>
        <begin position="268"/>
        <end position="290"/>
    </location>
</feature>
<evidence type="ECO:0000313" key="3">
    <source>
        <dbReference type="EMBL" id="CAG8976521.1"/>
    </source>
</evidence>
<feature type="transmembrane region" description="Helical" evidence="2">
    <location>
        <begin position="158"/>
        <end position="178"/>
    </location>
</feature>
<dbReference type="AlphaFoldDB" id="A0A9N9LS32"/>
<evidence type="ECO:0000256" key="2">
    <source>
        <dbReference type="SAM" id="Phobius"/>
    </source>
</evidence>
<comment type="caution">
    <text evidence="3">The sequence shown here is derived from an EMBL/GenBank/DDBJ whole genome shotgun (WGS) entry which is preliminary data.</text>
</comment>
<feature type="transmembrane region" description="Helical" evidence="2">
    <location>
        <begin position="120"/>
        <end position="138"/>
    </location>
</feature>
<dbReference type="OrthoDB" id="4838853at2759"/>
<protein>
    <submittedName>
        <fullName evidence="3">Uncharacterized protein</fullName>
    </submittedName>
</protein>
<dbReference type="PANTHER" id="PTHR42024">
    <property type="entry name" value="AMINO ACID PERMEASE_ SLC12A DOMAIN-CONTAINING PROTEIN"/>
    <property type="match status" value="1"/>
</dbReference>
<name>A0A9N9LS32_9HELO</name>
<gene>
    <name evidence="3" type="ORF">HYALB_00006018</name>
</gene>
<evidence type="ECO:0000256" key="1">
    <source>
        <dbReference type="SAM" id="MobiDB-lite"/>
    </source>
</evidence>
<keyword evidence="2" id="KW-1133">Transmembrane helix</keyword>
<sequence>MPHNTLMAPENPNGHDGESEGSSGPSQAMNIMELPGLHTPHARRPLLIWGGISLLIIDLCALPIAYYYAFKFGTKLSLQDIFGIITGIFGLLSFGHYFFRSLKLFRSKESSKWRPVGWKRWGMMEFLHINLLLCITVFEIELVVGTIPHNPIVRLVAMPSPTICFYFGFLLCGTAVLTQMKKTLPFDMSSTPKGTLWRPAVLAFIEDAGGIEGRGGVDYRAAVIKRYEVSPQFRRMILLLSWIWGLGMIFIAIVSTILIMLLKEDIGFGVGWGLPWAFSAVYSIMTAAFVSSQLKKEKEEWTAKEGASADRSMAPV</sequence>
<evidence type="ECO:0000313" key="4">
    <source>
        <dbReference type="Proteomes" id="UP000701801"/>
    </source>
</evidence>
<feature type="transmembrane region" description="Helical" evidence="2">
    <location>
        <begin position="81"/>
        <end position="99"/>
    </location>
</feature>
<keyword evidence="2" id="KW-0812">Transmembrane</keyword>
<dbReference type="EMBL" id="CAJVRM010000180">
    <property type="protein sequence ID" value="CAG8976521.1"/>
    <property type="molecule type" value="Genomic_DNA"/>
</dbReference>
<proteinExistence type="predicted"/>
<feature type="region of interest" description="Disordered" evidence="1">
    <location>
        <begin position="1"/>
        <end position="25"/>
    </location>
</feature>
<organism evidence="3 4">
    <name type="scientific">Hymenoscyphus albidus</name>
    <dbReference type="NCBI Taxonomy" id="595503"/>
    <lineage>
        <taxon>Eukaryota</taxon>
        <taxon>Fungi</taxon>
        <taxon>Dikarya</taxon>
        <taxon>Ascomycota</taxon>
        <taxon>Pezizomycotina</taxon>
        <taxon>Leotiomycetes</taxon>
        <taxon>Helotiales</taxon>
        <taxon>Helotiaceae</taxon>
        <taxon>Hymenoscyphus</taxon>
    </lineage>
</organism>
<accession>A0A9N9LS32</accession>